<dbReference type="Proteomes" id="UP000225135">
    <property type="component" value="Unassembled WGS sequence"/>
</dbReference>
<proteinExistence type="predicted"/>
<accession>A0A9X7HJR6</accession>
<dbReference type="AlphaFoldDB" id="A0A9X7HJR6"/>
<comment type="caution">
    <text evidence="2">The sequence shown here is derived from an EMBL/GenBank/DDBJ whole genome shotgun (WGS) entry which is preliminary data.</text>
</comment>
<dbReference type="RefSeq" id="WP_043316849.1">
    <property type="nucleotide sequence ID" value="NZ_NUQH01000104.1"/>
</dbReference>
<evidence type="ECO:0000313" key="3">
    <source>
        <dbReference type="Proteomes" id="UP000225135"/>
    </source>
</evidence>
<feature type="compositionally biased region" description="Low complexity" evidence="1">
    <location>
        <begin position="17"/>
        <end position="27"/>
    </location>
</feature>
<dbReference type="EMBL" id="NUUR01000127">
    <property type="protein sequence ID" value="PHG74542.1"/>
    <property type="molecule type" value="Genomic_DNA"/>
</dbReference>
<gene>
    <name evidence="2" type="ORF">COI69_29720</name>
</gene>
<organism evidence="2 3">
    <name type="scientific">Bacillus cereus</name>
    <dbReference type="NCBI Taxonomy" id="1396"/>
    <lineage>
        <taxon>Bacteria</taxon>
        <taxon>Bacillati</taxon>
        <taxon>Bacillota</taxon>
        <taxon>Bacilli</taxon>
        <taxon>Bacillales</taxon>
        <taxon>Bacillaceae</taxon>
        <taxon>Bacillus</taxon>
        <taxon>Bacillus cereus group</taxon>
    </lineage>
</organism>
<evidence type="ECO:0000256" key="1">
    <source>
        <dbReference type="SAM" id="MobiDB-lite"/>
    </source>
</evidence>
<feature type="region of interest" description="Disordered" evidence="1">
    <location>
        <begin position="1"/>
        <end position="38"/>
    </location>
</feature>
<sequence length="63" mass="7124">MAVGYNSNTLEEKKQTPQKNQSNQQQSIHSEIGTEKEVNGIKMKITEVNFVEDDTVSEGERLL</sequence>
<evidence type="ECO:0000313" key="2">
    <source>
        <dbReference type="EMBL" id="PHG74542.1"/>
    </source>
</evidence>
<name>A0A9X7HJR6_BACCE</name>
<protein>
    <submittedName>
        <fullName evidence="2">Uncharacterized protein</fullName>
    </submittedName>
</protein>
<reference evidence="2 3" key="1">
    <citation type="submission" date="2017-09" db="EMBL/GenBank/DDBJ databases">
        <title>Large-scale bioinformatics analysis of Bacillus genomes uncovers conserved roles of natural products in bacterial physiology.</title>
        <authorList>
            <consortium name="Agbiome Team Llc"/>
            <person name="Bleich R.M."/>
            <person name="Grubbs K.J."/>
            <person name="Santa Maria K.C."/>
            <person name="Allen S.E."/>
            <person name="Farag S."/>
            <person name="Shank E.A."/>
            <person name="Bowers A."/>
        </authorList>
    </citation>
    <scope>NUCLEOTIDE SEQUENCE [LARGE SCALE GENOMIC DNA]</scope>
    <source>
        <strain evidence="2 3">AFS029792</strain>
    </source>
</reference>